<dbReference type="Gene3D" id="2.60.15.10">
    <property type="entry name" value="F0F1 ATP synthase delta/epsilon subunit, N-terminal"/>
    <property type="match status" value="1"/>
</dbReference>
<dbReference type="PANTHER" id="PTHR13822">
    <property type="entry name" value="ATP SYNTHASE DELTA/EPSILON CHAIN"/>
    <property type="match status" value="1"/>
</dbReference>
<dbReference type="EMBL" id="MHST01000012">
    <property type="protein sequence ID" value="OHA49227.1"/>
    <property type="molecule type" value="Genomic_DNA"/>
</dbReference>
<dbReference type="InterPro" id="IPR020546">
    <property type="entry name" value="ATP_synth_F1_dsu/esu_N"/>
</dbReference>
<dbReference type="PANTHER" id="PTHR13822:SF10">
    <property type="entry name" value="ATP SYNTHASE EPSILON CHAIN, CHLOROPLASTIC"/>
    <property type="match status" value="1"/>
</dbReference>
<keyword evidence="10" id="KW-0175">Coiled coil</keyword>
<dbReference type="InterPro" id="IPR036771">
    <property type="entry name" value="ATPsynth_dsu/esu_N"/>
</dbReference>
<evidence type="ECO:0000256" key="6">
    <source>
        <dbReference type="ARBA" id="ARBA00023196"/>
    </source>
</evidence>
<keyword evidence="4 8" id="KW-0406">Ion transport</keyword>
<feature type="domain" description="ATP synthase F1 complex delta/epsilon subunit N-terminal" evidence="12">
    <location>
        <begin position="5"/>
        <end position="87"/>
    </location>
</feature>
<evidence type="ECO:0000256" key="10">
    <source>
        <dbReference type="SAM" id="Coils"/>
    </source>
</evidence>
<name>A0A1G2PLP1_TERXR</name>
<dbReference type="CDD" id="cd12152">
    <property type="entry name" value="F1-ATPase_delta"/>
    <property type="match status" value="1"/>
</dbReference>
<dbReference type="GO" id="GO:0046933">
    <property type="term" value="F:proton-transporting ATP synthase activity, rotational mechanism"/>
    <property type="evidence" value="ECO:0007669"/>
    <property type="project" value="UniProtKB-UniRule"/>
</dbReference>
<dbReference type="STRING" id="1802363.A2682_00990"/>
<evidence type="ECO:0000256" key="4">
    <source>
        <dbReference type="ARBA" id="ARBA00023065"/>
    </source>
</evidence>
<dbReference type="SUPFAM" id="SSF46604">
    <property type="entry name" value="Epsilon subunit of F1F0-ATP synthase C-terminal domain"/>
    <property type="match status" value="1"/>
</dbReference>
<organism evidence="13 14">
    <name type="scientific">Terrybacteria sp. (strain RIFCSPHIGHO2_01_FULL_58_15)</name>
    <dbReference type="NCBI Taxonomy" id="1802363"/>
    <lineage>
        <taxon>Bacteria</taxon>
        <taxon>Candidatus Terryibacteriota</taxon>
    </lineage>
</organism>
<dbReference type="SUPFAM" id="SSF51344">
    <property type="entry name" value="Epsilon subunit of F1F0-ATP synthase N-terminal domain"/>
    <property type="match status" value="1"/>
</dbReference>
<evidence type="ECO:0000256" key="2">
    <source>
        <dbReference type="ARBA" id="ARBA00005712"/>
    </source>
</evidence>
<dbReference type="InterPro" id="IPR001469">
    <property type="entry name" value="ATP_synth_F1_dsu/esu"/>
</dbReference>
<comment type="similarity">
    <text evidence="2 8 9">Belongs to the ATPase epsilon chain family.</text>
</comment>
<evidence type="ECO:0000256" key="9">
    <source>
        <dbReference type="RuleBase" id="RU003656"/>
    </source>
</evidence>
<dbReference type="Pfam" id="PF02823">
    <property type="entry name" value="ATP-synt_DE_N"/>
    <property type="match status" value="1"/>
</dbReference>
<dbReference type="InterPro" id="IPR036794">
    <property type="entry name" value="ATP_F1_dsu/esu_C_sf"/>
</dbReference>
<evidence type="ECO:0000256" key="7">
    <source>
        <dbReference type="ARBA" id="ARBA00023310"/>
    </source>
</evidence>
<keyword evidence="6 8" id="KW-0139">CF(1)</keyword>
<gene>
    <name evidence="8" type="primary">atpC</name>
    <name evidence="13" type="ORF">A2682_00990</name>
</gene>
<dbReference type="GO" id="GO:0005886">
    <property type="term" value="C:plasma membrane"/>
    <property type="evidence" value="ECO:0007669"/>
    <property type="project" value="UniProtKB-SubCell"/>
</dbReference>
<dbReference type="Gene3D" id="1.20.5.440">
    <property type="entry name" value="ATP synthase delta/epsilon subunit, C-terminal domain"/>
    <property type="match status" value="1"/>
</dbReference>
<protein>
    <recommendedName>
        <fullName evidence="8">ATP synthase epsilon chain</fullName>
    </recommendedName>
    <alternativeName>
        <fullName evidence="8">ATP synthase F1 sector epsilon subunit</fullName>
    </alternativeName>
    <alternativeName>
        <fullName evidence="8">F-ATPase epsilon subunit</fullName>
    </alternativeName>
</protein>
<accession>A0A1G2PLP1</accession>
<feature type="domain" description="ATP synthase epsilon subunit C-terminal" evidence="11">
    <location>
        <begin position="91"/>
        <end position="137"/>
    </location>
</feature>
<evidence type="ECO:0000259" key="12">
    <source>
        <dbReference type="Pfam" id="PF02823"/>
    </source>
</evidence>
<evidence type="ECO:0000256" key="5">
    <source>
        <dbReference type="ARBA" id="ARBA00023136"/>
    </source>
</evidence>
<keyword evidence="5 8" id="KW-0472">Membrane</keyword>
<dbReference type="Pfam" id="PF00401">
    <property type="entry name" value="ATP-synt_DE"/>
    <property type="match status" value="1"/>
</dbReference>
<comment type="subcellular location">
    <subcellularLocation>
        <location evidence="1 8">Cell membrane</location>
        <topology evidence="1 8">Peripheral membrane protein</topology>
    </subcellularLocation>
</comment>
<sequence>MAIYFELTTPERVVEREKVESVTAMTAAGEVTILPGHISYVVPLVPGVARVRKRGGGEEEVVVLGGFLQVRPDVEHGTRVIILADAAERVEEIDEERAEAARRRAEEALQTYRNVDEVKFAEASAAFERALARLRIARRKRPRAL</sequence>
<keyword evidence="8" id="KW-1003">Cell membrane</keyword>
<reference evidence="13 14" key="1">
    <citation type="journal article" date="2016" name="Nat. Commun.">
        <title>Thousands of microbial genomes shed light on interconnected biogeochemical processes in an aquifer system.</title>
        <authorList>
            <person name="Anantharaman K."/>
            <person name="Brown C.T."/>
            <person name="Hug L.A."/>
            <person name="Sharon I."/>
            <person name="Castelle C.J."/>
            <person name="Probst A.J."/>
            <person name="Thomas B.C."/>
            <person name="Singh A."/>
            <person name="Wilkins M.J."/>
            <person name="Karaoz U."/>
            <person name="Brodie E.L."/>
            <person name="Williams K.H."/>
            <person name="Hubbard S.S."/>
            <person name="Banfield J.F."/>
        </authorList>
    </citation>
    <scope>NUCLEOTIDE SEQUENCE [LARGE SCALE GENOMIC DNA]</scope>
    <source>
        <strain evidence="14">RIFCSPHIGHO2_01_FULL_58_15</strain>
    </source>
</reference>
<comment type="caution">
    <text evidence="13">The sequence shown here is derived from an EMBL/GenBank/DDBJ whole genome shotgun (WGS) entry which is preliminary data.</text>
</comment>
<keyword evidence="3 8" id="KW-0813">Transport</keyword>
<dbReference type="HAMAP" id="MF_00530">
    <property type="entry name" value="ATP_synth_epsil_bac"/>
    <property type="match status" value="1"/>
</dbReference>
<keyword evidence="8" id="KW-0375">Hydrogen ion transport</keyword>
<evidence type="ECO:0000259" key="11">
    <source>
        <dbReference type="Pfam" id="PF00401"/>
    </source>
</evidence>
<comment type="function">
    <text evidence="8">Produces ATP from ADP in the presence of a proton gradient across the membrane.</text>
</comment>
<evidence type="ECO:0000256" key="8">
    <source>
        <dbReference type="HAMAP-Rule" id="MF_00530"/>
    </source>
</evidence>
<comment type="subunit">
    <text evidence="8 9">F-type ATPases have 2 components, CF(1) - the catalytic core - and CF(0) - the membrane proton channel. CF(1) has five subunits: alpha(3), beta(3), gamma(1), delta(1), epsilon(1). CF(0) has three main subunits: a, b and c.</text>
</comment>
<dbReference type="GO" id="GO:0005524">
    <property type="term" value="F:ATP binding"/>
    <property type="evidence" value="ECO:0007669"/>
    <property type="project" value="UniProtKB-UniRule"/>
</dbReference>
<keyword evidence="7 8" id="KW-0066">ATP synthesis</keyword>
<dbReference type="GO" id="GO:0045259">
    <property type="term" value="C:proton-transporting ATP synthase complex"/>
    <property type="evidence" value="ECO:0007669"/>
    <property type="project" value="UniProtKB-KW"/>
</dbReference>
<dbReference type="Proteomes" id="UP000178690">
    <property type="component" value="Unassembled WGS sequence"/>
</dbReference>
<feature type="coiled-coil region" evidence="10">
    <location>
        <begin position="83"/>
        <end position="118"/>
    </location>
</feature>
<evidence type="ECO:0000256" key="3">
    <source>
        <dbReference type="ARBA" id="ARBA00022448"/>
    </source>
</evidence>
<dbReference type="InterPro" id="IPR020547">
    <property type="entry name" value="ATP_synth_F1_esu_C"/>
</dbReference>
<proteinExistence type="inferred from homology"/>
<evidence type="ECO:0000313" key="13">
    <source>
        <dbReference type="EMBL" id="OHA49227.1"/>
    </source>
</evidence>
<evidence type="ECO:0000313" key="14">
    <source>
        <dbReference type="Proteomes" id="UP000178690"/>
    </source>
</evidence>
<dbReference type="AlphaFoldDB" id="A0A1G2PLP1"/>
<evidence type="ECO:0000256" key="1">
    <source>
        <dbReference type="ARBA" id="ARBA00004202"/>
    </source>
</evidence>
<dbReference type="NCBIfam" id="TIGR01216">
    <property type="entry name" value="ATP_synt_epsi"/>
    <property type="match status" value="1"/>
</dbReference>